<feature type="region of interest" description="Disordered" evidence="3">
    <location>
        <begin position="1"/>
        <end position="20"/>
    </location>
</feature>
<evidence type="ECO:0000256" key="3">
    <source>
        <dbReference type="SAM" id="MobiDB-lite"/>
    </source>
</evidence>
<dbReference type="HOGENOM" id="CLU_2058461_0_0_5"/>
<dbReference type="InterPro" id="IPR009078">
    <property type="entry name" value="Ferritin-like_SF"/>
</dbReference>
<dbReference type="PRINTS" id="PR01346">
    <property type="entry name" value="HELNAPAPROT"/>
</dbReference>
<evidence type="ECO:0000313" key="5">
    <source>
        <dbReference type="EMBL" id="AHD02208.1"/>
    </source>
</evidence>
<feature type="compositionally biased region" description="Basic and acidic residues" evidence="3">
    <location>
        <begin position="1"/>
        <end position="16"/>
    </location>
</feature>
<dbReference type="InterPro" id="IPR012347">
    <property type="entry name" value="Ferritin-like"/>
</dbReference>
<keyword evidence="6" id="KW-1185">Reference proteome</keyword>
<dbReference type="PATRIC" id="fig|999552.6.peg.3490"/>
<dbReference type="AlphaFoldDB" id="V9VW76"/>
<protein>
    <submittedName>
        <fullName evidence="5">Ferritin</fullName>
    </submittedName>
</protein>
<reference evidence="5 6" key="1">
    <citation type="submission" date="2013-09" db="EMBL/GenBank/DDBJ databases">
        <authorList>
            <consortium name="DOE Joint Genome Institute"/>
            <person name="Klenk H.-P."/>
            <person name="Huntemann M."/>
            <person name="Han J."/>
            <person name="Chen A."/>
            <person name="Kyrpides N."/>
            <person name="Mavromatis K."/>
            <person name="Markowitz V."/>
            <person name="Palaniappan K."/>
            <person name="Ivanova N."/>
            <person name="Schaumberg A."/>
            <person name="Pati A."/>
            <person name="Liolios K."/>
            <person name="Nordberg H.P."/>
            <person name="Cantor M.N."/>
            <person name="Hua S.X."/>
            <person name="Woyke T."/>
        </authorList>
    </citation>
    <scope>NUCLEOTIDE SEQUENCE [LARGE SCALE GENOMIC DNA]</scope>
    <source>
        <strain evidence="5 6">DSM 14336</strain>
    </source>
</reference>
<dbReference type="EMBL" id="CP006773">
    <property type="protein sequence ID" value="AHD02208.1"/>
    <property type="molecule type" value="Genomic_DNA"/>
</dbReference>
<dbReference type="PANTHER" id="PTHR42932">
    <property type="entry name" value="GENERAL STRESS PROTEIN 20U"/>
    <property type="match status" value="1"/>
</dbReference>
<organism evidence="5 6">
    <name type="scientific">Leisingera methylohalidivorans DSM 14336</name>
    <dbReference type="NCBI Taxonomy" id="999552"/>
    <lineage>
        <taxon>Bacteria</taxon>
        <taxon>Pseudomonadati</taxon>
        <taxon>Pseudomonadota</taxon>
        <taxon>Alphaproteobacteria</taxon>
        <taxon>Rhodobacterales</taxon>
        <taxon>Roseobacteraceae</taxon>
        <taxon>Leisingera</taxon>
    </lineage>
</organism>
<dbReference type="PANTHER" id="PTHR42932:SF3">
    <property type="entry name" value="DNA PROTECTION DURING STARVATION PROTEIN"/>
    <property type="match status" value="1"/>
</dbReference>
<dbReference type="Pfam" id="PF00210">
    <property type="entry name" value="Ferritin"/>
    <property type="match status" value="1"/>
</dbReference>
<gene>
    <name evidence="5" type="ORF">METH_17575</name>
</gene>
<dbReference type="Proteomes" id="UP000018780">
    <property type="component" value="Chromosome"/>
</dbReference>
<proteinExistence type="inferred from homology"/>
<dbReference type="InterPro" id="IPR002177">
    <property type="entry name" value="DPS_DNA-bd"/>
</dbReference>
<comment type="similarity">
    <text evidence="1 2">Belongs to the Dps family.</text>
</comment>
<accession>V9VW76</accession>
<dbReference type="Gene3D" id="1.20.1260.10">
    <property type="match status" value="1"/>
</dbReference>
<name>V9VW76_9RHOB</name>
<sequence length="119" mass="12875">MTTKLEQDPSADHAKADIPNTASVTKAVSEVLAETYRLVLKPQTYHWNVTGPLFFSIHEMTEAQYTGMFTAADVLAERIRALGKPAPVNPAALAAGPDGEDPDAKLSANKFVRVLLTDH</sequence>
<dbReference type="GO" id="GO:0008199">
    <property type="term" value="F:ferric iron binding"/>
    <property type="evidence" value="ECO:0007669"/>
    <property type="project" value="InterPro"/>
</dbReference>
<dbReference type="SUPFAM" id="SSF47240">
    <property type="entry name" value="Ferritin-like"/>
    <property type="match status" value="1"/>
</dbReference>
<evidence type="ECO:0000256" key="1">
    <source>
        <dbReference type="ARBA" id="ARBA00009497"/>
    </source>
</evidence>
<dbReference type="OrthoDB" id="9797687at2"/>
<evidence type="ECO:0000256" key="2">
    <source>
        <dbReference type="RuleBase" id="RU003875"/>
    </source>
</evidence>
<evidence type="ECO:0000313" key="6">
    <source>
        <dbReference type="Proteomes" id="UP000018780"/>
    </source>
</evidence>
<evidence type="ECO:0000259" key="4">
    <source>
        <dbReference type="Pfam" id="PF00210"/>
    </source>
</evidence>
<dbReference type="KEGG" id="lmd:METH_17575"/>
<feature type="domain" description="Ferritin/DPS" evidence="4">
    <location>
        <begin position="26"/>
        <end position="113"/>
    </location>
</feature>
<dbReference type="STRING" id="999552.METH_17575"/>
<dbReference type="InterPro" id="IPR008331">
    <property type="entry name" value="Ferritin_DPS_dom"/>
</dbReference>
<dbReference type="RefSeq" id="WP_024091676.1">
    <property type="nucleotide sequence ID" value="NC_023135.1"/>
</dbReference>